<keyword evidence="3" id="KW-1185">Reference proteome</keyword>
<organism evidence="2 3">
    <name type="scientific">Berryella wangjianweii</name>
    <dbReference type="NCBI Taxonomy" id="2734634"/>
    <lineage>
        <taxon>Bacteria</taxon>
        <taxon>Bacillati</taxon>
        <taxon>Actinomycetota</taxon>
        <taxon>Coriobacteriia</taxon>
        <taxon>Eggerthellales</taxon>
        <taxon>Eggerthellaceae</taxon>
        <taxon>Berryella</taxon>
    </lineage>
</organism>
<sequence>MLMIDVLVEEHDRILVEAARLERMSVELMERNAFSLAEYREMIAFIREFADATHHMKEEDLLFAKMIENLGTVAVNLIQHGMMVEHDEGRLCVRELEAACERYAQQPAVEDKLAIVSWAMQYVHLIRRHIEKENTVVYPFAEKQLDQETWDHLNEAARTYQPAVR</sequence>
<name>A0A6M8J5W3_9ACTN</name>
<dbReference type="PANTHER" id="PTHR39966:SF1">
    <property type="entry name" value="HEMERYTHRIN-LIKE DOMAIN-CONTAINING PROTEIN"/>
    <property type="match status" value="1"/>
</dbReference>
<proteinExistence type="predicted"/>
<dbReference type="GO" id="GO:0005886">
    <property type="term" value="C:plasma membrane"/>
    <property type="evidence" value="ECO:0007669"/>
    <property type="project" value="TreeGrafter"/>
</dbReference>
<feature type="domain" description="Hemerythrin-like" evidence="1">
    <location>
        <begin position="3"/>
        <end position="141"/>
    </location>
</feature>
<evidence type="ECO:0000313" key="3">
    <source>
        <dbReference type="Proteomes" id="UP000503297"/>
    </source>
</evidence>
<dbReference type="EMBL" id="CP053716">
    <property type="protein sequence ID" value="QKF07336.1"/>
    <property type="molecule type" value="Genomic_DNA"/>
</dbReference>
<dbReference type="InterPro" id="IPR012312">
    <property type="entry name" value="Hemerythrin-like"/>
</dbReference>
<dbReference type="Gene3D" id="1.20.120.520">
    <property type="entry name" value="nmb1532 protein domain like"/>
    <property type="match status" value="1"/>
</dbReference>
<accession>A0A6M8J5W3</accession>
<dbReference type="Pfam" id="PF01814">
    <property type="entry name" value="Hemerythrin"/>
    <property type="match status" value="1"/>
</dbReference>
<evidence type="ECO:0000313" key="2">
    <source>
        <dbReference type="EMBL" id="QKF07336.1"/>
    </source>
</evidence>
<dbReference type="AlphaFoldDB" id="A0A6M8J5W3"/>
<dbReference type="PANTHER" id="PTHR39966">
    <property type="entry name" value="BLL2471 PROTEIN-RELATED"/>
    <property type="match status" value="1"/>
</dbReference>
<protein>
    <submittedName>
        <fullName evidence="2">Hemerythrin</fullName>
    </submittedName>
</protein>
<reference evidence="3" key="1">
    <citation type="submission" date="2020-05" db="EMBL/GenBank/DDBJ databases">
        <title>Novel species in genus Nocardioides.</title>
        <authorList>
            <person name="Zhang G."/>
        </authorList>
    </citation>
    <scope>NUCLEOTIDE SEQUENCE [LARGE SCALE GENOMIC DNA]</scope>
    <source>
        <strain evidence="3">zg-1050</strain>
    </source>
</reference>
<gene>
    <name evidence="2" type="ORF">HLV38_03785</name>
</gene>
<dbReference type="Proteomes" id="UP000503297">
    <property type="component" value="Chromosome"/>
</dbReference>
<dbReference type="KEGG" id="bwa:HLV38_03785"/>
<evidence type="ECO:0000259" key="1">
    <source>
        <dbReference type="Pfam" id="PF01814"/>
    </source>
</evidence>